<accession>A0A3A8F161</accession>
<dbReference type="RefSeq" id="WP_120369584.1">
    <property type="nucleotide sequence ID" value="NZ_RAXU01000005.1"/>
</dbReference>
<evidence type="ECO:0000313" key="3">
    <source>
        <dbReference type="Proteomes" id="UP000269001"/>
    </source>
</evidence>
<dbReference type="AlphaFoldDB" id="A0A3A8F161"/>
<dbReference type="Pfam" id="PF11948">
    <property type="entry name" value="DUF3465"/>
    <property type="match status" value="1"/>
</dbReference>
<organism evidence="2 3">
    <name type="scientific">Acinetobacter guerrae</name>
    <dbReference type="NCBI Taxonomy" id="1843371"/>
    <lineage>
        <taxon>Bacteria</taxon>
        <taxon>Pseudomonadati</taxon>
        <taxon>Pseudomonadota</taxon>
        <taxon>Gammaproteobacteria</taxon>
        <taxon>Moraxellales</taxon>
        <taxon>Moraxellaceae</taxon>
        <taxon>Acinetobacter</taxon>
    </lineage>
</organism>
<comment type="caution">
    <text evidence="2">The sequence shown here is derived from an EMBL/GenBank/DDBJ whole genome shotgun (WGS) entry which is preliminary data.</text>
</comment>
<proteinExistence type="predicted"/>
<gene>
    <name evidence="2" type="ORF">D7V21_05840</name>
</gene>
<feature type="transmembrane region" description="Helical" evidence="1">
    <location>
        <begin position="5"/>
        <end position="22"/>
    </location>
</feature>
<evidence type="ECO:0000313" key="2">
    <source>
        <dbReference type="EMBL" id="RKG34871.1"/>
    </source>
</evidence>
<keyword evidence="1" id="KW-0472">Membrane</keyword>
<dbReference type="InterPro" id="IPR021856">
    <property type="entry name" value="DUF3465"/>
</dbReference>
<keyword evidence="3" id="KW-1185">Reference proteome</keyword>
<evidence type="ECO:0000256" key="1">
    <source>
        <dbReference type="SAM" id="Phobius"/>
    </source>
</evidence>
<protein>
    <submittedName>
        <fullName evidence="2">DUF3465 domain-containing protein</fullName>
    </submittedName>
</protein>
<sequence>MNKKLSYLMIALIAFVAGYYTYSTQNPNSQLKTDRVGHEMQNQIALGESHTDLTQAQNGLQAITNAYAQHQSNIQVQTSGKVKVVLPDDNDGSRHQKFILGLGNGLTVLVAHNIDLAPRIEHLKKGDTVEFNGEYEYSPKGGVIHWTHRDPKGFHENGWLKHDGQIYQ</sequence>
<name>A0A3A8F161_9GAMM</name>
<dbReference type="Proteomes" id="UP000269001">
    <property type="component" value="Unassembled WGS sequence"/>
</dbReference>
<keyword evidence="1" id="KW-0812">Transmembrane</keyword>
<keyword evidence="1" id="KW-1133">Transmembrane helix</keyword>
<reference evidence="2 3" key="1">
    <citation type="submission" date="2018-09" db="EMBL/GenBank/DDBJ databases">
        <title>The draft genome of Acinetobacter spp. strains.</title>
        <authorList>
            <person name="Qin J."/>
            <person name="Feng Y."/>
            <person name="Zong Z."/>
        </authorList>
    </citation>
    <scope>NUCLEOTIDE SEQUENCE [LARGE SCALE GENOMIC DNA]</scope>
    <source>
        <strain evidence="2 3">WCHAc060096</strain>
    </source>
</reference>
<dbReference type="EMBL" id="RAXU01000005">
    <property type="protein sequence ID" value="RKG34871.1"/>
    <property type="molecule type" value="Genomic_DNA"/>
</dbReference>